<keyword evidence="3" id="KW-0408">Iron</keyword>
<dbReference type="SFLD" id="SFLDG01082">
    <property type="entry name" value="B12-binding_domain_containing"/>
    <property type="match status" value="1"/>
</dbReference>
<dbReference type="SFLD" id="SFLDS00029">
    <property type="entry name" value="Radical_SAM"/>
    <property type="match status" value="1"/>
</dbReference>
<dbReference type="SFLD" id="SFLDG01065">
    <property type="entry name" value="anaerobic_coproporphyrinogen-I"/>
    <property type="match status" value="1"/>
</dbReference>
<feature type="domain" description="Radical SAM core" evidence="4">
    <location>
        <begin position="25"/>
        <end position="277"/>
    </location>
</feature>
<keyword evidence="3" id="KW-0411">Iron-sulfur</keyword>
<keyword evidence="8" id="KW-1185">Reference proteome</keyword>
<dbReference type="InterPro" id="IPR058240">
    <property type="entry name" value="rSAM_sf"/>
</dbReference>
<accession>A0A9X3PGQ9</accession>
<evidence type="ECO:0000313" key="8">
    <source>
        <dbReference type="Proteomes" id="UP001183604"/>
    </source>
</evidence>
<dbReference type="GO" id="GO:0005737">
    <property type="term" value="C:cytoplasm"/>
    <property type="evidence" value="ECO:0007669"/>
    <property type="project" value="UniProtKB-SubCell"/>
</dbReference>
<evidence type="ECO:0000313" key="5">
    <source>
        <dbReference type="EMBL" id="MDA1384612.1"/>
    </source>
</evidence>
<evidence type="ECO:0000256" key="1">
    <source>
        <dbReference type="ARBA" id="ARBA00006100"/>
    </source>
</evidence>
<dbReference type="InterPro" id="IPR004559">
    <property type="entry name" value="HemW-like"/>
</dbReference>
<dbReference type="Proteomes" id="UP001145799">
    <property type="component" value="Unassembled WGS sequence"/>
</dbReference>
<dbReference type="AlphaFoldDB" id="A0A9X3PGQ9"/>
<comment type="function">
    <text evidence="3">Probably acts as a heme chaperone, transferring heme to an unknown acceptor. Binds one molecule of heme per monomer, possibly covalently. Binds 1 [4Fe-4S] cluster. The cluster is coordinated with 3 cysteines and an exchangeable S-adenosyl-L-methionine.</text>
</comment>
<keyword evidence="3" id="KW-0004">4Fe-4S</keyword>
<dbReference type="GO" id="GO:0046872">
    <property type="term" value="F:metal ion binding"/>
    <property type="evidence" value="ECO:0007669"/>
    <property type="project" value="UniProtKB-UniRule"/>
</dbReference>
<dbReference type="PANTHER" id="PTHR13932:SF5">
    <property type="entry name" value="RADICAL S-ADENOSYL METHIONINE DOMAIN-CONTAINING PROTEIN 1, MITOCHONDRIAL"/>
    <property type="match status" value="1"/>
</dbReference>
<evidence type="ECO:0000313" key="7">
    <source>
        <dbReference type="Proteomes" id="UP001145799"/>
    </source>
</evidence>
<evidence type="ECO:0000313" key="6">
    <source>
        <dbReference type="EMBL" id="MDR7337935.1"/>
    </source>
</evidence>
<dbReference type="NCBIfam" id="TIGR00539">
    <property type="entry name" value="hemN_rel"/>
    <property type="match status" value="1"/>
</dbReference>
<reference evidence="5" key="1">
    <citation type="submission" date="2022-12" db="EMBL/GenBank/DDBJ databases">
        <title>Gycomyces niveus sp.nov., a novel actinomycete isolated from soil in Shouguang.</title>
        <authorList>
            <person name="Yang X."/>
        </authorList>
    </citation>
    <scope>NUCLEOTIDE SEQUENCE</scope>
    <source>
        <strain evidence="5">DSM 44724</strain>
    </source>
</reference>
<gene>
    <name evidence="5" type="primary">hemW</name>
    <name evidence="6" type="ORF">J2S69_001654</name>
    <name evidence="5" type="ORF">O2L01_06430</name>
</gene>
<dbReference type="EMBL" id="JAPZVQ010000003">
    <property type="protein sequence ID" value="MDA1384612.1"/>
    <property type="molecule type" value="Genomic_DNA"/>
</dbReference>
<dbReference type="InterPro" id="IPR007197">
    <property type="entry name" value="rSAM"/>
</dbReference>
<dbReference type="PROSITE" id="PS51918">
    <property type="entry name" value="RADICAL_SAM"/>
    <property type="match status" value="1"/>
</dbReference>
<dbReference type="SUPFAM" id="SSF102114">
    <property type="entry name" value="Radical SAM enzymes"/>
    <property type="match status" value="1"/>
</dbReference>
<keyword evidence="3" id="KW-0949">S-adenosyl-L-methionine</keyword>
<keyword evidence="6" id="KW-0560">Oxidoreductase</keyword>
<dbReference type="InterPro" id="IPR023404">
    <property type="entry name" value="rSAM_horseshoe"/>
</dbReference>
<comment type="subcellular location">
    <subcellularLocation>
        <location evidence="3">Cytoplasm</location>
    </subcellularLocation>
</comment>
<dbReference type="GO" id="GO:0004109">
    <property type="term" value="F:coproporphyrinogen oxidase activity"/>
    <property type="evidence" value="ECO:0007669"/>
    <property type="project" value="InterPro"/>
</dbReference>
<name>A0A9X3PGQ9_9ACTN</name>
<dbReference type="Pfam" id="PF04055">
    <property type="entry name" value="Radical_SAM"/>
    <property type="match status" value="1"/>
</dbReference>
<protein>
    <recommendedName>
        <fullName evidence="2 3">Heme chaperone HemW</fullName>
    </recommendedName>
</protein>
<evidence type="ECO:0000259" key="4">
    <source>
        <dbReference type="PROSITE" id="PS51918"/>
    </source>
</evidence>
<organism evidence="5 7">
    <name type="scientific">Glycomyces lechevalierae</name>
    <dbReference type="NCBI Taxonomy" id="256034"/>
    <lineage>
        <taxon>Bacteria</taxon>
        <taxon>Bacillati</taxon>
        <taxon>Actinomycetota</taxon>
        <taxon>Actinomycetes</taxon>
        <taxon>Glycomycetales</taxon>
        <taxon>Glycomycetaceae</taxon>
        <taxon>Glycomyces</taxon>
    </lineage>
</organism>
<dbReference type="CDD" id="cd01335">
    <property type="entry name" value="Radical_SAM"/>
    <property type="match status" value="1"/>
</dbReference>
<dbReference type="Gene3D" id="3.80.30.20">
    <property type="entry name" value="tm_1862 like domain"/>
    <property type="match status" value="1"/>
</dbReference>
<dbReference type="Proteomes" id="UP001183604">
    <property type="component" value="Unassembled WGS sequence"/>
</dbReference>
<proteinExistence type="inferred from homology"/>
<dbReference type="InterPro" id="IPR010723">
    <property type="entry name" value="HemN_C"/>
</dbReference>
<evidence type="ECO:0000256" key="2">
    <source>
        <dbReference type="ARBA" id="ARBA00017228"/>
    </source>
</evidence>
<dbReference type="InterPro" id="IPR034505">
    <property type="entry name" value="Coproporphyrinogen-III_oxidase"/>
</dbReference>
<dbReference type="SFLD" id="SFLDF00562">
    <property type="entry name" value="HemN-like__clustered_with_heat"/>
    <property type="match status" value="1"/>
</dbReference>
<dbReference type="GO" id="GO:0006779">
    <property type="term" value="P:porphyrin-containing compound biosynthetic process"/>
    <property type="evidence" value="ECO:0007669"/>
    <property type="project" value="InterPro"/>
</dbReference>
<comment type="caution">
    <text evidence="5">The sequence shown here is derived from an EMBL/GenBank/DDBJ whole genome shotgun (WGS) entry which is preliminary data.</text>
</comment>
<keyword evidence="3" id="KW-0143">Chaperone</keyword>
<comment type="similarity">
    <text evidence="1">Belongs to the anaerobic coproporphyrinogen-III oxidase family. HemW subfamily.</text>
</comment>
<dbReference type="GO" id="GO:0051539">
    <property type="term" value="F:4 iron, 4 sulfur cluster binding"/>
    <property type="evidence" value="ECO:0007669"/>
    <property type="project" value="UniProtKB-UniRule"/>
</dbReference>
<dbReference type="SMART" id="SM00729">
    <property type="entry name" value="Elp3"/>
    <property type="match status" value="1"/>
</dbReference>
<dbReference type="Pfam" id="PF06969">
    <property type="entry name" value="HemN_C"/>
    <property type="match status" value="1"/>
</dbReference>
<reference evidence="6 8" key="2">
    <citation type="submission" date="2023-07" db="EMBL/GenBank/DDBJ databases">
        <title>Sequencing the genomes of 1000 actinobacteria strains.</title>
        <authorList>
            <person name="Klenk H.-P."/>
        </authorList>
    </citation>
    <scope>NUCLEOTIDE SEQUENCE [LARGE SCALE GENOMIC DNA]</scope>
    <source>
        <strain evidence="6 8">DSM 44724</strain>
    </source>
</reference>
<keyword evidence="3" id="KW-0963">Cytoplasm</keyword>
<keyword evidence="3" id="KW-0349">Heme</keyword>
<dbReference type="PANTHER" id="PTHR13932">
    <property type="entry name" value="COPROPORPHYRINIGEN III OXIDASE"/>
    <property type="match status" value="1"/>
</dbReference>
<sequence length="413" mass="43532">MSTASPVADPNSPAAAIATAAADPSVGEAGFGFYVHVPFCVSRCGYCDFNTYTASELGAGVSRDTYASIVRAEIRDAASRFAERSAANDGRSGKRPKVDTVFFGGGTPTLLSAADLSSILAEIDGTFGLADGYEATTEANPESVDADYLAELHDGGFTRLSVGMQSTASHVLKILDREHSPQKALDAVAYARKAGFEHVSLDLIYGTPGETASDFGASLHAAVDAGVDHVSAYALIVEDGTALARRIRSGQVPQPSDDVAADRYLAAEAVLADAGFHWYEVSNWATTEAARCRHNLLYWEGGHWWGAGPGAHSHLPGVRWWNHKHPSTYGAALAEGLPAAGHEVLTSDDQYLERILLRTRLASGLPLSLLRPTGTAAAERAAADGLAVIADGRLQLTLRGRLLADAVVRDLTS</sequence>
<evidence type="ECO:0000256" key="3">
    <source>
        <dbReference type="RuleBase" id="RU364116"/>
    </source>
</evidence>
<dbReference type="InterPro" id="IPR006638">
    <property type="entry name" value="Elp3/MiaA/NifB-like_rSAM"/>
</dbReference>
<keyword evidence="3" id="KW-0479">Metal-binding</keyword>
<dbReference type="EMBL" id="JAVDYD010000001">
    <property type="protein sequence ID" value="MDR7337935.1"/>
    <property type="molecule type" value="Genomic_DNA"/>
</dbReference>